<proteinExistence type="inferred from homology"/>
<dbReference type="RefSeq" id="WP_329405265.1">
    <property type="nucleotide sequence ID" value="NZ_CP109441.1"/>
</dbReference>
<evidence type="ECO:0000256" key="6">
    <source>
        <dbReference type="ARBA" id="ARBA00023136"/>
    </source>
</evidence>
<feature type="transmembrane region" description="Helical" evidence="8">
    <location>
        <begin position="74"/>
        <end position="93"/>
    </location>
</feature>
<evidence type="ECO:0000256" key="1">
    <source>
        <dbReference type="ARBA" id="ARBA00004651"/>
    </source>
</evidence>
<keyword evidence="6 8" id="KW-0472">Membrane</keyword>
<keyword evidence="10" id="KW-1185">Reference proteome</keyword>
<keyword evidence="2" id="KW-1003">Cell membrane</keyword>
<gene>
    <name evidence="9" type="ORF">OG563_25560</name>
</gene>
<keyword evidence="4 8" id="KW-0812">Transmembrane</keyword>
<name>A0ABZ1YK33_9NOCA</name>
<keyword evidence="3" id="KW-0808">Transferase</keyword>
<feature type="transmembrane region" description="Helical" evidence="8">
    <location>
        <begin position="180"/>
        <end position="199"/>
    </location>
</feature>
<dbReference type="InterPro" id="IPR018584">
    <property type="entry name" value="GT87"/>
</dbReference>
<accession>A0ABZ1YK33</accession>
<organism evidence="9 10">
    <name type="scientific">Nocardia vinacea</name>
    <dbReference type="NCBI Taxonomy" id="96468"/>
    <lineage>
        <taxon>Bacteria</taxon>
        <taxon>Bacillati</taxon>
        <taxon>Actinomycetota</taxon>
        <taxon>Actinomycetes</taxon>
        <taxon>Mycobacteriales</taxon>
        <taxon>Nocardiaceae</taxon>
        <taxon>Nocardia</taxon>
    </lineage>
</organism>
<evidence type="ECO:0000256" key="8">
    <source>
        <dbReference type="SAM" id="Phobius"/>
    </source>
</evidence>
<evidence type="ECO:0000256" key="2">
    <source>
        <dbReference type="ARBA" id="ARBA00022475"/>
    </source>
</evidence>
<evidence type="ECO:0000313" key="9">
    <source>
        <dbReference type="EMBL" id="WUV42626.1"/>
    </source>
</evidence>
<feature type="transmembrane region" description="Helical" evidence="8">
    <location>
        <begin position="335"/>
        <end position="356"/>
    </location>
</feature>
<feature type="transmembrane region" description="Helical" evidence="8">
    <location>
        <begin position="15"/>
        <end position="34"/>
    </location>
</feature>
<feature type="transmembrane region" description="Helical" evidence="8">
    <location>
        <begin position="99"/>
        <end position="118"/>
    </location>
</feature>
<comment type="subcellular location">
    <subcellularLocation>
        <location evidence="1">Cell membrane</location>
        <topology evidence="1">Multi-pass membrane protein</topology>
    </subcellularLocation>
</comment>
<dbReference type="EMBL" id="CP109441">
    <property type="protein sequence ID" value="WUV42626.1"/>
    <property type="molecule type" value="Genomic_DNA"/>
</dbReference>
<evidence type="ECO:0000313" key="10">
    <source>
        <dbReference type="Proteomes" id="UP001432062"/>
    </source>
</evidence>
<dbReference type="Proteomes" id="UP001432062">
    <property type="component" value="Chromosome"/>
</dbReference>
<keyword evidence="5 8" id="KW-1133">Transmembrane helix</keyword>
<feature type="transmembrane region" description="Helical" evidence="8">
    <location>
        <begin position="295"/>
        <end position="328"/>
    </location>
</feature>
<evidence type="ECO:0000256" key="4">
    <source>
        <dbReference type="ARBA" id="ARBA00022692"/>
    </source>
</evidence>
<feature type="transmembrane region" description="Helical" evidence="8">
    <location>
        <begin position="267"/>
        <end position="289"/>
    </location>
</feature>
<evidence type="ECO:0000256" key="7">
    <source>
        <dbReference type="ARBA" id="ARBA00024033"/>
    </source>
</evidence>
<sequence>MRDTRKLEFPRTGPAIYLLAGSALLSVILLFTTIDPFLDKGGFLVGGLDVHIYRDGAWRIVHDLPLYTEPTMRGLLYTYTPFSTIAFVPIYMVPWGYVTNTWLVVNLSVLIACVLLSWRLLGYRITTRLVVVSVLIAATCVFIEPVRQTLYFGQINLVLMLLVLLDALRGDRSKLRGLGVGLAAGIKLTPIYFVAYFVALRHWRAAVTAFVTFVASVAFAWVVLPADSRQYWTSTFFQSNRIAPDNHPSNQSIRGVIAHLLGGPAPVWLWLLTAGSITIASMMITTALYQRGERLLSITLAGLTACAVSPFSWGHHWVWFVPLFVFLVHKGLDNWRWWVAAAVLFTVTASWTYHWSKTWVSIGVFLLPPWWPITKVLINGYVIEFLIVLIAAWIHLRRDGRSALSERSAERSIRFPLPRRRDPESPSCPTPFP</sequence>
<feature type="transmembrane region" description="Helical" evidence="8">
    <location>
        <begin position="125"/>
        <end position="144"/>
    </location>
</feature>
<dbReference type="Pfam" id="PF09594">
    <property type="entry name" value="GT87"/>
    <property type="match status" value="1"/>
</dbReference>
<feature type="transmembrane region" description="Helical" evidence="8">
    <location>
        <begin position="376"/>
        <end position="396"/>
    </location>
</feature>
<reference evidence="9" key="1">
    <citation type="submission" date="2022-10" db="EMBL/GenBank/DDBJ databases">
        <title>The complete genomes of actinobacterial strains from the NBC collection.</title>
        <authorList>
            <person name="Joergensen T.S."/>
            <person name="Alvarez Arevalo M."/>
            <person name="Sterndorff E.B."/>
            <person name="Faurdal D."/>
            <person name="Vuksanovic O."/>
            <person name="Mourched A.-S."/>
            <person name="Charusanti P."/>
            <person name="Shaw S."/>
            <person name="Blin K."/>
            <person name="Weber T."/>
        </authorList>
    </citation>
    <scope>NUCLEOTIDE SEQUENCE</scope>
    <source>
        <strain evidence="9">NBC_01482</strain>
    </source>
</reference>
<feature type="transmembrane region" description="Helical" evidence="8">
    <location>
        <begin position="205"/>
        <end position="224"/>
    </location>
</feature>
<evidence type="ECO:0000256" key="3">
    <source>
        <dbReference type="ARBA" id="ARBA00022679"/>
    </source>
</evidence>
<protein>
    <submittedName>
        <fullName evidence="9">Glycosyltransferase 87 family protein</fullName>
    </submittedName>
</protein>
<comment type="similarity">
    <text evidence="7">Belongs to the glycosyltransferase 87 family.</text>
</comment>
<evidence type="ECO:0000256" key="5">
    <source>
        <dbReference type="ARBA" id="ARBA00022989"/>
    </source>
</evidence>
<feature type="transmembrane region" description="Helical" evidence="8">
    <location>
        <begin position="150"/>
        <end position="168"/>
    </location>
</feature>